<protein>
    <submittedName>
        <fullName evidence="1">Uncharacterized protein</fullName>
    </submittedName>
</protein>
<reference evidence="1" key="1">
    <citation type="submission" date="2014-11" db="EMBL/GenBank/DDBJ databases">
        <authorList>
            <person name="Amaro Gonzalez C."/>
        </authorList>
    </citation>
    <scope>NUCLEOTIDE SEQUENCE</scope>
</reference>
<organism evidence="1">
    <name type="scientific">Anguilla anguilla</name>
    <name type="common">European freshwater eel</name>
    <name type="synonym">Muraena anguilla</name>
    <dbReference type="NCBI Taxonomy" id="7936"/>
    <lineage>
        <taxon>Eukaryota</taxon>
        <taxon>Metazoa</taxon>
        <taxon>Chordata</taxon>
        <taxon>Craniata</taxon>
        <taxon>Vertebrata</taxon>
        <taxon>Euteleostomi</taxon>
        <taxon>Actinopterygii</taxon>
        <taxon>Neopterygii</taxon>
        <taxon>Teleostei</taxon>
        <taxon>Anguilliformes</taxon>
        <taxon>Anguillidae</taxon>
        <taxon>Anguilla</taxon>
    </lineage>
</organism>
<proteinExistence type="predicted"/>
<sequence>MPGMGSTGMVRIPASASTDCGLHIITHRAAQGAWVSSSGFVYVVAITSRLSGTCCLPAPVRY</sequence>
<evidence type="ECO:0000313" key="1">
    <source>
        <dbReference type="EMBL" id="JAH53656.1"/>
    </source>
</evidence>
<reference evidence="1" key="2">
    <citation type="journal article" date="2015" name="Fish Shellfish Immunol.">
        <title>Early steps in the European eel (Anguilla anguilla)-Vibrio vulnificus interaction in the gills: Role of the RtxA13 toxin.</title>
        <authorList>
            <person name="Callol A."/>
            <person name="Pajuelo D."/>
            <person name="Ebbesson L."/>
            <person name="Teles M."/>
            <person name="MacKenzie S."/>
            <person name="Amaro C."/>
        </authorList>
    </citation>
    <scope>NUCLEOTIDE SEQUENCE</scope>
</reference>
<dbReference type="AlphaFoldDB" id="A0A0E9TJ74"/>
<name>A0A0E9TJ74_ANGAN</name>
<accession>A0A0E9TJ74</accession>
<dbReference type="EMBL" id="GBXM01054921">
    <property type="protein sequence ID" value="JAH53656.1"/>
    <property type="molecule type" value="Transcribed_RNA"/>
</dbReference>